<reference evidence="1" key="1">
    <citation type="submission" date="2020-04" db="EMBL/GenBank/DDBJ databases">
        <authorList>
            <person name="Chiriac C."/>
            <person name="Salcher M."/>
            <person name="Ghai R."/>
            <person name="Kavagutti S V."/>
        </authorList>
    </citation>
    <scope>NUCLEOTIDE SEQUENCE</scope>
</reference>
<name>A0A6J5MZQ8_9CAUD</name>
<evidence type="ECO:0000313" key="1">
    <source>
        <dbReference type="EMBL" id="CAB4152334.1"/>
    </source>
</evidence>
<sequence>MDIKEINKLAENFKKDFDKLINFQSELLAQLPDEHAKQRVEIQNDVEAVMGAVKNNDLSKLNELVKKYGNNNNK</sequence>
<protein>
    <submittedName>
        <fullName evidence="1">Uncharacterized protein</fullName>
    </submittedName>
</protein>
<accession>A0A6J5MZQ8</accession>
<gene>
    <name evidence="1" type="ORF">UFOVP611_5</name>
</gene>
<dbReference type="EMBL" id="LR796579">
    <property type="protein sequence ID" value="CAB4152334.1"/>
    <property type="molecule type" value="Genomic_DNA"/>
</dbReference>
<proteinExistence type="predicted"/>
<organism evidence="1">
    <name type="scientific">uncultured Caudovirales phage</name>
    <dbReference type="NCBI Taxonomy" id="2100421"/>
    <lineage>
        <taxon>Viruses</taxon>
        <taxon>Duplodnaviria</taxon>
        <taxon>Heunggongvirae</taxon>
        <taxon>Uroviricota</taxon>
        <taxon>Caudoviricetes</taxon>
        <taxon>Peduoviridae</taxon>
        <taxon>Maltschvirus</taxon>
        <taxon>Maltschvirus maltsch</taxon>
    </lineage>
</organism>